<keyword evidence="3" id="KW-1185">Reference proteome</keyword>
<dbReference type="Proteomes" id="UP001212326">
    <property type="component" value="Chromosome"/>
</dbReference>
<feature type="domain" description="Trypsin-co-occurring" evidence="1">
    <location>
        <begin position="10"/>
        <end position="103"/>
    </location>
</feature>
<dbReference type="EMBL" id="CP115300">
    <property type="protein sequence ID" value="WBO62715.1"/>
    <property type="molecule type" value="Genomic_DNA"/>
</dbReference>
<dbReference type="NCBIfam" id="NF041216">
    <property type="entry name" value="CU044_2847_fam"/>
    <property type="match status" value="1"/>
</dbReference>
<dbReference type="InterPro" id="IPR045794">
    <property type="entry name" value="Trypco1"/>
</dbReference>
<dbReference type="RefSeq" id="WP_270080631.1">
    <property type="nucleotide sequence ID" value="NZ_CP115300.1"/>
</dbReference>
<evidence type="ECO:0000313" key="2">
    <source>
        <dbReference type="EMBL" id="WBO62715.1"/>
    </source>
</evidence>
<dbReference type="Pfam" id="PF19493">
    <property type="entry name" value="Trypco1"/>
    <property type="match status" value="1"/>
</dbReference>
<sequence>MSGRSHLVEVELDSGEVVLAEVLSAGGSDVADTGRLRLSQARQALGEVGRWALESVRESLPEPPDRIDVEFGVKLAVKTGKLVAVIAETGGEASVTVRMGWDRATESGSATGS</sequence>
<gene>
    <name evidence="2" type="ORF">O1G22_07725</name>
</gene>
<evidence type="ECO:0000313" key="3">
    <source>
        <dbReference type="Proteomes" id="UP001212326"/>
    </source>
</evidence>
<accession>A0ABY7NXC4</accession>
<reference evidence="2 3" key="1">
    <citation type="submission" date="2022-12" db="EMBL/GenBank/DDBJ databases">
        <authorList>
            <person name="Mo P."/>
        </authorList>
    </citation>
    <scope>NUCLEOTIDE SEQUENCE [LARGE SCALE GENOMIC DNA]</scope>
    <source>
        <strain evidence="2 3">HUAS 2-6</strain>
    </source>
</reference>
<evidence type="ECO:0000259" key="1">
    <source>
        <dbReference type="Pfam" id="PF19493"/>
    </source>
</evidence>
<name>A0ABY7NXC4_9ACTN</name>
<organism evidence="2 3">
    <name type="scientific">Streptomyces camelliae</name>
    <dbReference type="NCBI Taxonomy" id="3004093"/>
    <lineage>
        <taxon>Bacteria</taxon>
        <taxon>Bacillati</taxon>
        <taxon>Actinomycetota</taxon>
        <taxon>Actinomycetes</taxon>
        <taxon>Kitasatosporales</taxon>
        <taxon>Streptomycetaceae</taxon>
        <taxon>Streptomyces</taxon>
    </lineage>
</organism>
<protein>
    <submittedName>
        <fullName evidence="2">CU044_2847 family protein</fullName>
    </submittedName>
</protein>
<proteinExistence type="predicted"/>